<dbReference type="PANTHER" id="PTHR33710">
    <property type="entry name" value="BNAC02G09200D PROTEIN"/>
    <property type="match status" value="1"/>
</dbReference>
<dbReference type="Gene3D" id="3.60.10.10">
    <property type="entry name" value="Endonuclease/exonuclease/phosphatase"/>
    <property type="match status" value="1"/>
</dbReference>
<keyword evidence="4" id="KW-1185">Reference proteome</keyword>
<sequence>MAVLAWNVRGFGNKESVRGLMNAIRKSEPDIVFISETKQKIRYLEKIKMKMKLVHSFYVESIGRAGGLALWWSKEVQIKILGHGKFFIDAEISGKGESEWFGTFIYGPSYKDQKKDFWESMENLRNDNDAKWLVIGDSNVVSCQDEKAGGLPFNPTDANSFFDFVDSRGLIDMPIASGDYTWSNQRSDKDAILEKLDRVLCSTSWNIAFPKALALLDIAMGSDHAPVIVYPLGLVKKGKKDFKFESKWLLEEDCSPTVKGCWEHVSQPRHSHRFGSKLRRTKWTLLKWSKMRDRVKNLRKIELRRRIEQFQGKLLTREELSESNSYNLPITTQGGDDQNAVVLAPQGDVIAGVIVCSHLVSHVKGRQMKPVVISNTQVHPQLNAEQVLPPSGFKHDFRHSFEEDDGDDNEGTPPGSSSSVDGKHSSQGFKSTSPGHSPGAGHAAVNKNVSEKNV</sequence>
<dbReference type="InterPro" id="IPR036691">
    <property type="entry name" value="Endo/exonu/phosph_ase_sf"/>
</dbReference>
<comment type="caution">
    <text evidence="3">The sequence shown here is derived from an EMBL/GenBank/DDBJ whole genome shotgun (WGS) entry which is preliminary data.</text>
</comment>
<dbReference type="SUPFAM" id="SSF56219">
    <property type="entry name" value="DNase I-like"/>
    <property type="match status" value="1"/>
</dbReference>
<protein>
    <recommendedName>
        <fullName evidence="2">Endonuclease/exonuclease/phosphatase domain-containing protein</fullName>
    </recommendedName>
</protein>
<dbReference type="InterPro" id="IPR005135">
    <property type="entry name" value="Endo/exonuclease/phosphatase"/>
</dbReference>
<accession>A0ABR2TRW5</accession>
<dbReference type="EMBL" id="JBBPBN010000004">
    <property type="protein sequence ID" value="KAK9040203.1"/>
    <property type="molecule type" value="Genomic_DNA"/>
</dbReference>
<evidence type="ECO:0000313" key="4">
    <source>
        <dbReference type="Proteomes" id="UP001396334"/>
    </source>
</evidence>
<evidence type="ECO:0000259" key="2">
    <source>
        <dbReference type="Pfam" id="PF03372"/>
    </source>
</evidence>
<dbReference type="Proteomes" id="UP001396334">
    <property type="component" value="Unassembled WGS sequence"/>
</dbReference>
<feature type="domain" description="Endonuclease/exonuclease/phosphatase" evidence="2">
    <location>
        <begin position="5"/>
        <end position="224"/>
    </location>
</feature>
<dbReference type="Pfam" id="PF03372">
    <property type="entry name" value="Exo_endo_phos"/>
    <property type="match status" value="1"/>
</dbReference>
<dbReference type="PANTHER" id="PTHR33710:SF79">
    <property type="entry name" value="OS06G0205337 PROTEIN"/>
    <property type="match status" value="1"/>
</dbReference>
<organism evidence="3 4">
    <name type="scientific">Hibiscus sabdariffa</name>
    <name type="common">roselle</name>
    <dbReference type="NCBI Taxonomy" id="183260"/>
    <lineage>
        <taxon>Eukaryota</taxon>
        <taxon>Viridiplantae</taxon>
        <taxon>Streptophyta</taxon>
        <taxon>Embryophyta</taxon>
        <taxon>Tracheophyta</taxon>
        <taxon>Spermatophyta</taxon>
        <taxon>Magnoliopsida</taxon>
        <taxon>eudicotyledons</taxon>
        <taxon>Gunneridae</taxon>
        <taxon>Pentapetalae</taxon>
        <taxon>rosids</taxon>
        <taxon>malvids</taxon>
        <taxon>Malvales</taxon>
        <taxon>Malvaceae</taxon>
        <taxon>Malvoideae</taxon>
        <taxon>Hibiscus</taxon>
    </lineage>
</organism>
<reference evidence="3 4" key="1">
    <citation type="journal article" date="2024" name="G3 (Bethesda)">
        <title>Genome assembly of Hibiscus sabdariffa L. provides insights into metabolisms of medicinal natural products.</title>
        <authorList>
            <person name="Kim T."/>
        </authorList>
    </citation>
    <scope>NUCLEOTIDE SEQUENCE [LARGE SCALE GENOMIC DNA]</scope>
    <source>
        <strain evidence="3">TK-2024</strain>
        <tissue evidence="3">Old leaves</tissue>
    </source>
</reference>
<feature type="compositionally biased region" description="Low complexity" evidence="1">
    <location>
        <begin position="415"/>
        <end position="428"/>
    </location>
</feature>
<evidence type="ECO:0000256" key="1">
    <source>
        <dbReference type="SAM" id="MobiDB-lite"/>
    </source>
</evidence>
<name>A0ABR2TRW5_9ROSI</name>
<evidence type="ECO:0000313" key="3">
    <source>
        <dbReference type="EMBL" id="KAK9040203.1"/>
    </source>
</evidence>
<proteinExistence type="predicted"/>
<feature type="region of interest" description="Disordered" evidence="1">
    <location>
        <begin position="387"/>
        <end position="454"/>
    </location>
</feature>
<gene>
    <name evidence="3" type="ORF">V6N11_015377</name>
</gene>